<feature type="transmembrane region" description="Helical" evidence="1">
    <location>
        <begin position="38"/>
        <end position="56"/>
    </location>
</feature>
<dbReference type="EMBL" id="CP022420">
    <property type="protein sequence ID" value="ASM75598.1"/>
    <property type="molecule type" value="Genomic_DNA"/>
</dbReference>
<dbReference type="Proteomes" id="UP000199754">
    <property type="component" value="Plasmid pSMR1-5"/>
</dbReference>
<keyword evidence="1" id="KW-0812">Transmembrane</keyword>
<keyword evidence="1" id="KW-0472">Membrane</keyword>
<dbReference type="KEGG" id="spse:SULPSESMR1_03800"/>
<geneLocation type="plasmid" evidence="2 3">
    <name>pSMR1-5</name>
</geneLocation>
<sequence length="86" mass="9251">MLTSRLSCAASGFFAALILSSCLLLLFGQGDQTMSIAFNAGLVVAGIPILAATRFSKISPARRRRRSMSTEHLGAHMRRDIGLDNL</sequence>
<keyword evidence="1" id="KW-1133">Transmembrane helix</keyword>
<reference evidence="2 3" key="1">
    <citation type="submission" date="2017-07" db="EMBL/GenBank/DDBJ databases">
        <title>Genome Sequence of Sulfitobacter pseudonitzschiae Strain SMR1 Isolated from a culture of the Diatom Skeletonema marinoi.</title>
        <authorList>
            <person name="Topel M."/>
            <person name="Pinder M.I.M."/>
            <person name="Johansson O.N."/>
            <person name="Kourtchenko O."/>
            <person name="Godhe A."/>
            <person name="Clarke A.K."/>
        </authorList>
    </citation>
    <scope>NUCLEOTIDE SEQUENCE [LARGE SCALE GENOMIC DNA]</scope>
    <source>
        <strain evidence="2 3">SMR1</strain>
        <plasmid evidence="2 3">pSMR1-5</plasmid>
    </source>
</reference>
<keyword evidence="2" id="KW-0614">Plasmid</keyword>
<dbReference type="AlphaFoldDB" id="A0A221K9A9"/>
<protein>
    <recommendedName>
        <fullName evidence="4">Lipoprotein</fullName>
    </recommendedName>
</protein>
<evidence type="ECO:0000313" key="3">
    <source>
        <dbReference type="Proteomes" id="UP000199754"/>
    </source>
</evidence>
<gene>
    <name evidence="2" type="ORF">SULPSESMR1_03800</name>
</gene>
<evidence type="ECO:0000313" key="2">
    <source>
        <dbReference type="EMBL" id="ASM75598.1"/>
    </source>
</evidence>
<name>A0A221K9A9_9RHOB</name>
<evidence type="ECO:0008006" key="4">
    <source>
        <dbReference type="Google" id="ProtNLM"/>
    </source>
</evidence>
<evidence type="ECO:0000256" key="1">
    <source>
        <dbReference type="SAM" id="Phobius"/>
    </source>
</evidence>
<dbReference type="PROSITE" id="PS51257">
    <property type="entry name" value="PROKAR_LIPOPROTEIN"/>
    <property type="match status" value="1"/>
</dbReference>
<proteinExistence type="predicted"/>
<organism evidence="2 3">
    <name type="scientific">Pseudosulfitobacter pseudonitzschiae</name>
    <dbReference type="NCBI Taxonomy" id="1402135"/>
    <lineage>
        <taxon>Bacteria</taxon>
        <taxon>Pseudomonadati</taxon>
        <taxon>Pseudomonadota</taxon>
        <taxon>Alphaproteobacteria</taxon>
        <taxon>Rhodobacterales</taxon>
        <taxon>Roseobacteraceae</taxon>
        <taxon>Pseudosulfitobacter</taxon>
    </lineage>
</organism>
<accession>A0A221K9A9</accession>
<keyword evidence="3" id="KW-1185">Reference proteome</keyword>